<evidence type="ECO:0000313" key="2">
    <source>
        <dbReference type="Proteomes" id="UP000035491"/>
    </source>
</evidence>
<gene>
    <name evidence="1" type="ORF">RPATATE_0424</name>
</gene>
<organism evidence="1 2">
    <name type="scientific">Rickettsia parkeri str. Tate's Hell</name>
    <dbReference type="NCBI Taxonomy" id="1359189"/>
    <lineage>
        <taxon>Bacteria</taxon>
        <taxon>Pseudomonadati</taxon>
        <taxon>Pseudomonadota</taxon>
        <taxon>Alphaproteobacteria</taxon>
        <taxon>Rickettsiales</taxon>
        <taxon>Rickettsiaceae</taxon>
        <taxon>Rickettsieae</taxon>
        <taxon>Rickettsia</taxon>
        <taxon>spotted fever group</taxon>
    </lineage>
</organism>
<sequence>MLGYEKEQRSLTSDQKAATGILSTATLLEYFDLMLYVHLAV</sequence>
<proteinExistence type="predicted"/>
<dbReference type="EMBL" id="LAOO01000001">
    <property type="protein sequence ID" value="KJW00094.1"/>
    <property type="molecule type" value="Genomic_DNA"/>
</dbReference>
<name>A0ABR5DMY2_RICPA</name>
<evidence type="ECO:0000313" key="1">
    <source>
        <dbReference type="EMBL" id="KJW00094.1"/>
    </source>
</evidence>
<protein>
    <submittedName>
        <fullName evidence="1">Proline/betaine transporter</fullName>
    </submittedName>
</protein>
<reference evidence="1 2" key="1">
    <citation type="submission" date="2015-02" db="EMBL/GenBank/DDBJ databases">
        <title>Genome Sequencing of Rickettsiales.</title>
        <authorList>
            <person name="Daugherty S.C."/>
            <person name="Su Q."/>
            <person name="Abolude K."/>
            <person name="Beier-Sexton M."/>
            <person name="Carlyon J.A."/>
            <person name="Carter R."/>
            <person name="Day N.P."/>
            <person name="Dumler S.J."/>
            <person name="Dyachenko V."/>
            <person name="Godinez A."/>
            <person name="Kurtti T.J."/>
            <person name="Lichay M."/>
            <person name="Mullins K.E."/>
            <person name="Ott S."/>
            <person name="Pappas-Brown V."/>
            <person name="Paris D.H."/>
            <person name="Patel P."/>
            <person name="Richards A.L."/>
            <person name="Sadzewicz L."/>
            <person name="Sears K."/>
            <person name="Seidman D."/>
            <person name="Sengamalay N."/>
            <person name="Stenos J."/>
            <person name="Tallon L.J."/>
            <person name="Vincent G."/>
            <person name="Fraser C.M."/>
            <person name="Munderloh U."/>
            <person name="Dunning-Hotopp J.C."/>
        </authorList>
    </citation>
    <scope>NUCLEOTIDE SEQUENCE [LARGE SCALE GENOMIC DNA]</scope>
    <source>
        <strain evidence="1 2">Tate's Hell</strain>
    </source>
</reference>
<keyword evidence="2" id="KW-1185">Reference proteome</keyword>
<accession>A0ABR5DMY2</accession>
<dbReference type="Proteomes" id="UP000035491">
    <property type="component" value="Unassembled WGS sequence"/>
</dbReference>
<comment type="caution">
    <text evidence="1">The sequence shown here is derived from an EMBL/GenBank/DDBJ whole genome shotgun (WGS) entry which is preliminary data.</text>
</comment>
<dbReference type="RefSeq" id="WP_014411011.1">
    <property type="nucleotide sequence ID" value="NZ_LAOO01000001.1"/>
</dbReference>